<organism evidence="2 3">
    <name type="scientific">Vibrio qingdaonensis</name>
    <dbReference type="NCBI Taxonomy" id="2829491"/>
    <lineage>
        <taxon>Bacteria</taxon>
        <taxon>Pseudomonadati</taxon>
        <taxon>Pseudomonadota</taxon>
        <taxon>Gammaproteobacteria</taxon>
        <taxon>Vibrionales</taxon>
        <taxon>Vibrionaceae</taxon>
        <taxon>Vibrio</taxon>
    </lineage>
</organism>
<dbReference type="PROSITE" id="PS51186">
    <property type="entry name" value="GNAT"/>
    <property type="match status" value="1"/>
</dbReference>
<evidence type="ECO:0000313" key="2">
    <source>
        <dbReference type="EMBL" id="MCW8346692.1"/>
    </source>
</evidence>
<gene>
    <name evidence="2" type="ORF">MD535_11855</name>
</gene>
<dbReference type="InterPro" id="IPR000182">
    <property type="entry name" value="GNAT_dom"/>
</dbReference>
<name>A0A9X3CNL4_9VIBR</name>
<proteinExistence type="predicted"/>
<dbReference type="EMBL" id="JAKRRY010000014">
    <property type="protein sequence ID" value="MCW8346692.1"/>
    <property type="molecule type" value="Genomic_DNA"/>
</dbReference>
<comment type="caution">
    <text evidence="2">The sequence shown here is derived from an EMBL/GenBank/DDBJ whole genome shotgun (WGS) entry which is preliminary data.</text>
</comment>
<dbReference type="SUPFAM" id="SSF55729">
    <property type="entry name" value="Acyl-CoA N-acyltransferases (Nat)"/>
    <property type="match status" value="1"/>
</dbReference>
<dbReference type="EC" id="2.3.1.-" evidence="2"/>
<dbReference type="Gene3D" id="3.40.630.30">
    <property type="match status" value="1"/>
</dbReference>
<keyword evidence="2" id="KW-0808">Transferase</keyword>
<dbReference type="AlphaFoldDB" id="A0A9X3CNL4"/>
<evidence type="ECO:0000259" key="1">
    <source>
        <dbReference type="PROSITE" id="PS51186"/>
    </source>
</evidence>
<dbReference type="Proteomes" id="UP001155587">
    <property type="component" value="Unassembled WGS sequence"/>
</dbReference>
<dbReference type="CDD" id="cd04301">
    <property type="entry name" value="NAT_SF"/>
    <property type="match status" value="1"/>
</dbReference>
<protein>
    <submittedName>
        <fullName evidence="2">GNAT family N-acetyltransferase</fullName>
        <ecNumber evidence="2">2.3.1.-</ecNumber>
    </submittedName>
</protein>
<dbReference type="GO" id="GO:0016747">
    <property type="term" value="F:acyltransferase activity, transferring groups other than amino-acyl groups"/>
    <property type="evidence" value="ECO:0007669"/>
    <property type="project" value="InterPro"/>
</dbReference>
<feature type="domain" description="N-acetyltransferase" evidence="1">
    <location>
        <begin position="2"/>
        <end position="140"/>
    </location>
</feature>
<evidence type="ECO:0000313" key="3">
    <source>
        <dbReference type="Proteomes" id="UP001155587"/>
    </source>
</evidence>
<sequence length="140" mass="15470">MPKISLLQVDENSPLISALASMFHSKWSDFKESDLGILNPEVPLPIAAVSDGQLVGGLAFSLFEEPGCTHKVVWLNAVYVRCDFRGQGIASQLIRYAQRQLTPSKSGLYAYTNVPALYQSLGWSEVDTESEPNHKVMRIS</sequence>
<accession>A0A9X3CNL4</accession>
<keyword evidence="2" id="KW-0012">Acyltransferase</keyword>
<reference evidence="2" key="1">
    <citation type="submission" date="2022-02" db="EMBL/GenBank/DDBJ databases">
        <title>Vibrio sp. nov, a new bacterium isolated from seawater.</title>
        <authorList>
            <person name="Yuan Y."/>
        </authorList>
    </citation>
    <scope>NUCLEOTIDE SEQUENCE</scope>
    <source>
        <strain evidence="2">ZSDZ65</strain>
    </source>
</reference>
<dbReference type="InterPro" id="IPR016181">
    <property type="entry name" value="Acyl_CoA_acyltransferase"/>
</dbReference>
<dbReference type="Pfam" id="PF00583">
    <property type="entry name" value="Acetyltransf_1"/>
    <property type="match status" value="1"/>
</dbReference>
<keyword evidence="3" id="KW-1185">Reference proteome</keyword>